<dbReference type="InterPro" id="IPR005225">
    <property type="entry name" value="Small_GTP-bd"/>
</dbReference>
<dbReference type="InterPro" id="IPR000795">
    <property type="entry name" value="T_Tr_GTP-bd_dom"/>
</dbReference>
<dbReference type="Gene3D" id="3.40.50.10050">
    <property type="entry name" value="Translation initiation factor IF- 2, domain 3"/>
    <property type="match status" value="1"/>
</dbReference>
<evidence type="ECO:0000256" key="3">
    <source>
        <dbReference type="ARBA" id="ARBA00022741"/>
    </source>
</evidence>
<name>A0A1F8AWF4_9BACT</name>
<dbReference type="InterPro" id="IPR053905">
    <property type="entry name" value="EF-G-like_DII"/>
</dbReference>
<dbReference type="InterPro" id="IPR015760">
    <property type="entry name" value="TIF_IF2"/>
</dbReference>
<dbReference type="Proteomes" id="UP000178313">
    <property type="component" value="Unassembled WGS sequence"/>
</dbReference>
<accession>A0A1F8AWF4</accession>
<protein>
    <recommendedName>
        <fullName evidence="6">Tr-type G domain-containing protein</fullName>
    </recommendedName>
</protein>
<keyword evidence="5" id="KW-0342">GTP-binding</keyword>
<dbReference type="EMBL" id="MGGZ01000040">
    <property type="protein sequence ID" value="OGM56061.1"/>
    <property type="molecule type" value="Genomic_DNA"/>
</dbReference>
<dbReference type="PANTHER" id="PTHR43381:SF4">
    <property type="entry name" value="EUKARYOTIC TRANSLATION INITIATION FACTOR 5B"/>
    <property type="match status" value="1"/>
</dbReference>
<dbReference type="InterPro" id="IPR036925">
    <property type="entry name" value="TIF_IF2_dom3_sf"/>
</dbReference>
<dbReference type="FunFam" id="3.40.50.10050:FF:000001">
    <property type="entry name" value="Translation initiation factor IF-2"/>
    <property type="match status" value="1"/>
</dbReference>
<sequence length="464" mass="49284">MEKGNIRPPIVTVLGHVDHGKTTLLDSIRKSNVAAKEKGGITQSIGASVVTTKESKKITFIDTPGHAAFTKMRSRGANVADIAVLVVAADDGVKPQTQEALQLIKEAKIPFIVAITKTDLPSANVESTKGQLEKEGALFEGRGGDIPVVSVSAKAGKGIDELLETISLVFEVHGLKSDKGEEEAVVIESSKDQRGPQAAVVVKYGSLKVGEQIYVEGQETKIRALFDASGASVKEVEAGYPALVLGFVDTPPVGAKVLKKESLGVGVSKKEERWTGKVKEDEIAAIIKAENQGALEALVASLPAKVIVIDSGVGDVNESDVLAAKAGGALLFAFRSKASSQVSKLAETEGVTIETFEIIYELIQRLEEILKKGIVEILGRAQILAAFPFEKKKIAGCKVIEGKISKGDGLSLFRAEKEIGKTKAVSLKKQKQDISEAKLGEEFGALLEPQLDFQIGDVLVSVRK</sequence>
<keyword evidence="3" id="KW-0547">Nucleotide-binding</keyword>
<dbReference type="InterPro" id="IPR009000">
    <property type="entry name" value="Transl_B-barrel_sf"/>
</dbReference>
<dbReference type="SUPFAM" id="SSF50447">
    <property type="entry name" value="Translation proteins"/>
    <property type="match status" value="2"/>
</dbReference>
<dbReference type="Pfam" id="PF11987">
    <property type="entry name" value="IF-2"/>
    <property type="match status" value="1"/>
</dbReference>
<reference evidence="7 8" key="1">
    <citation type="journal article" date="2016" name="Nat. Commun.">
        <title>Thousands of microbial genomes shed light on interconnected biogeochemical processes in an aquifer system.</title>
        <authorList>
            <person name="Anantharaman K."/>
            <person name="Brown C.T."/>
            <person name="Hug L.A."/>
            <person name="Sharon I."/>
            <person name="Castelle C.J."/>
            <person name="Probst A.J."/>
            <person name="Thomas B.C."/>
            <person name="Singh A."/>
            <person name="Wilkins M.J."/>
            <person name="Karaoz U."/>
            <person name="Brodie E.L."/>
            <person name="Williams K.H."/>
            <person name="Hubbard S.S."/>
            <person name="Banfield J.F."/>
        </authorList>
    </citation>
    <scope>NUCLEOTIDE SEQUENCE [LARGE SCALE GENOMIC DNA]</scope>
</reference>
<dbReference type="FunFam" id="3.40.50.300:FF:000019">
    <property type="entry name" value="Translation initiation factor IF-2"/>
    <property type="match status" value="1"/>
</dbReference>
<comment type="caution">
    <text evidence="7">The sequence shown here is derived from an EMBL/GenBank/DDBJ whole genome shotgun (WGS) entry which is preliminary data.</text>
</comment>
<dbReference type="CDD" id="cd01887">
    <property type="entry name" value="IF2_eIF5B"/>
    <property type="match status" value="1"/>
</dbReference>
<evidence type="ECO:0000256" key="2">
    <source>
        <dbReference type="ARBA" id="ARBA00022540"/>
    </source>
</evidence>
<dbReference type="NCBIfam" id="TIGR00231">
    <property type="entry name" value="small_GTP"/>
    <property type="match status" value="1"/>
</dbReference>
<dbReference type="PANTHER" id="PTHR43381">
    <property type="entry name" value="TRANSLATION INITIATION FACTOR IF-2-RELATED"/>
    <property type="match status" value="1"/>
</dbReference>
<organism evidence="7 8">
    <name type="scientific">Candidatus Woesebacteria bacterium RIFCSPHIGHO2_12_FULL_46_16</name>
    <dbReference type="NCBI Taxonomy" id="1802513"/>
    <lineage>
        <taxon>Bacteria</taxon>
        <taxon>Candidatus Woeseibacteriota</taxon>
    </lineage>
</organism>
<dbReference type="PROSITE" id="PS51722">
    <property type="entry name" value="G_TR_2"/>
    <property type="match status" value="1"/>
</dbReference>
<dbReference type="SUPFAM" id="SSF52156">
    <property type="entry name" value="Initiation factor IF2/eIF5b, domain 3"/>
    <property type="match status" value="1"/>
</dbReference>
<dbReference type="Gene3D" id="3.40.50.300">
    <property type="entry name" value="P-loop containing nucleotide triphosphate hydrolases"/>
    <property type="match status" value="1"/>
</dbReference>
<comment type="similarity">
    <text evidence="1">Belongs to the TRAFAC class translation factor GTPase superfamily. Classic translation factor GTPase family. IF-2 subfamily.</text>
</comment>
<dbReference type="InterPro" id="IPR027417">
    <property type="entry name" value="P-loop_NTPase"/>
</dbReference>
<dbReference type="AlphaFoldDB" id="A0A1F8AWF4"/>
<proteinExistence type="inferred from homology"/>
<dbReference type="GO" id="GO:0005525">
    <property type="term" value="F:GTP binding"/>
    <property type="evidence" value="ECO:0007669"/>
    <property type="project" value="UniProtKB-KW"/>
</dbReference>
<dbReference type="Gene3D" id="2.40.30.10">
    <property type="entry name" value="Translation factors"/>
    <property type="match status" value="2"/>
</dbReference>
<dbReference type="Pfam" id="PF22042">
    <property type="entry name" value="EF-G_D2"/>
    <property type="match status" value="1"/>
</dbReference>
<evidence type="ECO:0000313" key="7">
    <source>
        <dbReference type="EMBL" id="OGM56061.1"/>
    </source>
</evidence>
<evidence type="ECO:0000256" key="1">
    <source>
        <dbReference type="ARBA" id="ARBA00007733"/>
    </source>
</evidence>
<evidence type="ECO:0000259" key="6">
    <source>
        <dbReference type="PROSITE" id="PS51722"/>
    </source>
</evidence>
<dbReference type="InterPro" id="IPR023115">
    <property type="entry name" value="TIF_IF2_dom3"/>
</dbReference>
<dbReference type="GO" id="GO:0003743">
    <property type="term" value="F:translation initiation factor activity"/>
    <property type="evidence" value="ECO:0007669"/>
    <property type="project" value="UniProtKB-KW"/>
</dbReference>
<dbReference type="STRING" id="1802513.A3E46_02845"/>
<dbReference type="Pfam" id="PF00009">
    <property type="entry name" value="GTP_EFTU"/>
    <property type="match status" value="1"/>
</dbReference>
<evidence type="ECO:0000313" key="8">
    <source>
        <dbReference type="Proteomes" id="UP000178313"/>
    </source>
</evidence>
<dbReference type="GO" id="GO:0005737">
    <property type="term" value="C:cytoplasm"/>
    <property type="evidence" value="ECO:0007669"/>
    <property type="project" value="TreeGrafter"/>
</dbReference>
<keyword evidence="2" id="KW-0396">Initiation factor</keyword>
<keyword evidence="4" id="KW-0648">Protein biosynthesis</keyword>
<evidence type="ECO:0000256" key="4">
    <source>
        <dbReference type="ARBA" id="ARBA00022917"/>
    </source>
</evidence>
<dbReference type="SUPFAM" id="SSF52540">
    <property type="entry name" value="P-loop containing nucleoside triphosphate hydrolases"/>
    <property type="match status" value="1"/>
</dbReference>
<dbReference type="GO" id="GO:0003924">
    <property type="term" value="F:GTPase activity"/>
    <property type="evidence" value="ECO:0007669"/>
    <property type="project" value="InterPro"/>
</dbReference>
<gene>
    <name evidence="7" type="ORF">A3E46_02845</name>
</gene>
<evidence type="ECO:0000256" key="5">
    <source>
        <dbReference type="ARBA" id="ARBA00023134"/>
    </source>
</evidence>
<feature type="domain" description="Tr-type G" evidence="6">
    <location>
        <begin position="6"/>
        <end position="176"/>
    </location>
</feature>